<feature type="transmembrane region" description="Helical" evidence="2">
    <location>
        <begin position="544"/>
        <end position="562"/>
    </location>
</feature>
<keyword evidence="2" id="KW-0472">Membrane</keyword>
<dbReference type="AlphaFoldDB" id="A0A919RBS6"/>
<evidence type="ECO:0008006" key="5">
    <source>
        <dbReference type="Google" id="ProtNLM"/>
    </source>
</evidence>
<dbReference type="RefSeq" id="WP_239128639.1">
    <property type="nucleotide sequence ID" value="NZ_BOOW01000007.1"/>
</dbReference>
<feature type="transmembrane region" description="Helical" evidence="2">
    <location>
        <begin position="489"/>
        <end position="508"/>
    </location>
</feature>
<feature type="transmembrane region" description="Helical" evidence="2">
    <location>
        <begin position="520"/>
        <end position="538"/>
    </location>
</feature>
<organism evidence="3 4">
    <name type="scientific">Sinosporangium siamense</name>
    <dbReference type="NCBI Taxonomy" id="1367973"/>
    <lineage>
        <taxon>Bacteria</taxon>
        <taxon>Bacillati</taxon>
        <taxon>Actinomycetota</taxon>
        <taxon>Actinomycetes</taxon>
        <taxon>Streptosporangiales</taxon>
        <taxon>Streptosporangiaceae</taxon>
        <taxon>Sinosporangium</taxon>
    </lineage>
</organism>
<feature type="transmembrane region" description="Helical" evidence="2">
    <location>
        <begin position="766"/>
        <end position="788"/>
    </location>
</feature>
<feature type="transmembrane region" description="Helical" evidence="2">
    <location>
        <begin position="734"/>
        <end position="754"/>
    </location>
</feature>
<comment type="caution">
    <text evidence="3">The sequence shown here is derived from an EMBL/GenBank/DDBJ whole genome shotgun (WGS) entry which is preliminary data.</text>
</comment>
<dbReference type="Gene3D" id="3.90.550.10">
    <property type="entry name" value="Spore Coat Polysaccharide Biosynthesis Protein SpsA, Chain A"/>
    <property type="match status" value="1"/>
</dbReference>
<feature type="compositionally biased region" description="Basic residues" evidence="1">
    <location>
        <begin position="987"/>
        <end position="1001"/>
    </location>
</feature>
<reference evidence="3" key="1">
    <citation type="submission" date="2021-01" db="EMBL/GenBank/DDBJ databases">
        <title>Whole genome shotgun sequence of Sinosporangium siamense NBRC 109515.</title>
        <authorList>
            <person name="Komaki H."/>
            <person name="Tamura T."/>
        </authorList>
    </citation>
    <scope>NUCLEOTIDE SEQUENCE</scope>
    <source>
        <strain evidence="3">NBRC 109515</strain>
    </source>
</reference>
<evidence type="ECO:0000256" key="2">
    <source>
        <dbReference type="SAM" id="Phobius"/>
    </source>
</evidence>
<keyword evidence="2" id="KW-0812">Transmembrane</keyword>
<dbReference type="EMBL" id="BOOW01000007">
    <property type="protein sequence ID" value="GII91026.1"/>
    <property type="molecule type" value="Genomic_DNA"/>
</dbReference>
<dbReference type="PANTHER" id="PTHR43685">
    <property type="entry name" value="GLYCOSYLTRANSFERASE"/>
    <property type="match status" value="1"/>
</dbReference>
<accession>A0A919RBS6</accession>
<feature type="transmembrane region" description="Helical" evidence="2">
    <location>
        <begin position="610"/>
        <end position="631"/>
    </location>
</feature>
<feature type="transmembrane region" description="Helical" evidence="2">
    <location>
        <begin position="466"/>
        <end position="483"/>
    </location>
</feature>
<dbReference type="Pfam" id="PF13641">
    <property type="entry name" value="Glyco_tranf_2_3"/>
    <property type="match status" value="1"/>
</dbReference>
<feature type="region of interest" description="Disordered" evidence="1">
    <location>
        <begin position="962"/>
        <end position="1001"/>
    </location>
</feature>
<protein>
    <recommendedName>
        <fullName evidence="5">GT2 family glycosyltransferase</fullName>
    </recommendedName>
</protein>
<gene>
    <name evidence="3" type="ORF">Ssi02_12570</name>
</gene>
<feature type="transmembrane region" description="Helical" evidence="2">
    <location>
        <begin position="695"/>
        <end position="714"/>
    </location>
</feature>
<sequence length="1001" mass="105660">MSSTVFSSSSPARSIFGITPGSAPRLLVTAIVVAHDGARWLGDTLRALSAQSRAVDRVIGIDNGSRDGSGTLLAEAFGPASVLTYPRSTGFGSAVAQALRKLPAATAGQEWIWLLHDDCAPDQHALRELLRAASDEPGAAVLGPKLRDHLDRGLLLEAGVTVNRTGRRDTGLEPREYDQGQHDGLRDVLSVSTAGMLVRRDVWDEIGGFDPGLPLFRDDLDFCWRVRNAGHRVITVTDAVAWHAEASARRRRPPAASDHHPRRLDRRNAMFVVVVNLPFLAMLRALVRNSLGSVVRTAVFLLAKQPASALDEISALGSVLLHPMRIRRGRRRRRAGRKEHYPEVKHLLTPPGAGWRRFADMVQAFVSGEGPVDSPGRHHAGAVRAVTGEEPGEELLADSGVFRRTFASAGVLLTFLLVAVTLIAARHLLGGGALGGGALVPVVGSAADLWRVYIEDHHDIGLGTDAWAPPYIAVVAGVAALFFGEVQTAVAVLLVGCVPLAGVSAYLATRALVPSRYARFWLAATYALLPVGTGAVAAGRLGTAVVLILLPVYVGLGPALLARDRRRSRRAAWGFGLALAVGTAFVPLVYALVAVLCVLAAVAFGGVRPAVGEAVSIVLIVPAVLLLPWLIDLVEQPGRFLLEVGLHRADLVAPRLPAESLVGLSPGGPGLPPWWVTAGLIASALAALLMRRQRMIVAIGWGVTLFGLLVAILVSRVNVVGLNGGVPAPAWPGVPLALAAMGMLMLAALTSHRITELRRAGKLRKIAAFLTVVVAYSTPLLAAGYWMVKGVTGPLRSDMPAPLPPVVTSEAAPGDRVLMIRPAQGSAALTYTVLPGRAPLLGELDVPVPGRGEHDRFLWAASGLLAGRGDHDMATLAAFGVRFVVLAAPIDPATVRVLDAQPTLVRKTLGADAAVWRSLLQPHPPPARPDDGGGPHRWWLWGQGALLVVALVLAAPGARGERESLVPGSEAPHAAAADAGPPPLRAAGRRRRAGRAKAIRR</sequence>
<dbReference type="InterPro" id="IPR050834">
    <property type="entry name" value="Glycosyltransf_2"/>
</dbReference>
<feature type="transmembrane region" description="Helical" evidence="2">
    <location>
        <begin position="574"/>
        <end position="604"/>
    </location>
</feature>
<evidence type="ECO:0000313" key="3">
    <source>
        <dbReference type="EMBL" id="GII91026.1"/>
    </source>
</evidence>
<feature type="transmembrane region" description="Helical" evidence="2">
    <location>
        <begin position="406"/>
        <end position="425"/>
    </location>
</feature>
<keyword evidence="2" id="KW-1133">Transmembrane helix</keyword>
<dbReference type="Proteomes" id="UP000606172">
    <property type="component" value="Unassembled WGS sequence"/>
</dbReference>
<dbReference type="PANTHER" id="PTHR43685:SF3">
    <property type="entry name" value="SLR2126 PROTEIN"/>
    <property type="match status" value="1"/>
</dbReference>
<proteinExistence type="predicted"/>
<dbReference type="SUPFAM" id="SSF53448">
    <property type="entry name" value="Nucleotide-diphospho-sugar transferases"/>
    <property type="match status" value="1"/>
</dbReference>
<feature type="transmembrane region" description="Helical" evidence="2">
    <location>
        <begin position="431"/>
        <end position="454"/>
    </location>
</feature>
<name>A0A919RBS6_9ACTN</name>
<evidence type="ECO:0000256" key="1">
    <source>
        <dbReference type="SAM" id="MobiDB-lite"/>
    </source>
</evidence>
<dbReference type="InterPro" id="IPR029044">
    <property type="entry name" value="Nucleotide-diphossugar_trans"/>
</dbReference>
<keyword evidence="4" id="KW-1185">Reference proteome</keyword>
<evidence type="ECO:0000313" key="4">
    <source>
        <dbReference type="Proteomes" id="UP000606172"/>
    </source>
</evidence>